<proteinExistence type="predicted"/>
<feature type="compositionally biased region" description="Polar residues" evidence="1">
    <location>
        <begin position="80"/>
        <end position="97"/>
    </location>
</feature>
<name>A0AAQ3SIU0_PASNO</name>
<evidence type="ECO:0000313" key="3">
    <source>
        <dbReference type="EMBL" id="WVZ50940.1"/>
    </source>
</evidence>
<reference evidence="3 4" key="1">
    <citation type="submission" date="2024-02" db="EMBL/GenBank/DDBJ databases">
        <title>High-quality chromosome-scale genome assembly of Pensacola bahiagrass (Paspalum notatum Flugge var. saurae).</title>
        <authorList>
            <person name="Vega J.M."/>
            <person name="Podio M."/>
            <person name="Orjuela J."/>
            <person name="Siena L.A."/>
            <person name="Pessino S.C."/>
            <person name="Combes M.C."/>
            <person name="Mariac C."/>
            <person name="Albertini E."/>
            <person name="Pupilli F."/>
            <person name="Ortiz J.P.A."/>
            <person name="Leblanc O."/>
        </authorList>
    </citation>
    <scope>NUCLEOTIDE SEQUENCE [LARGE SCALE GENOMIC DNA]</scope>
    <source>
        <strain evidence="3">R1</strain>
        <tissue evidence="3">Leaf</tissue>
    </source>
</reference>
<dbReference type="InterPro" id="IPR013103">
    <property type="entry name" value="RVT_2"/>
</dbReference>
<dbReference type="PANTHER" id="PTHR11439">
    <property type="entry name" value="GAG-POL-RELATED RETROTRANSPOSON"/>
    <property type="match status" value="1"/>
</dbReference>
<dbReference type="Pfam" id="PF07727">
    <property type="entry name" value="RVT_2"/>
    <property type="match status" value="1"/>
</dbReference>
<sequence length="615" mass="69634">MIEETCNVEFDDINGSHVDDEPLRNAIKNMTIGDVKSEELHKENDQAGGHSPSRPSTSMVPQVDENEENEQEQGGVEEVSNNQDQGMPQAQASNDETPPSIAPRRPLVRHGRIFKDHPIDQPTCVEEALEDPDWIMAMQEELNNFTCNQVWVLEEHPKDKNIIGTKWVFCNKQDEHGVVVRNKERLVAKGFAQVEGLDFGETFAPVARLEAICILLAYSSHHKIKLYQMDVKRAFLNGYINELVYVDQPLGFEDPRKPNHVAQGLVWTQASSKGVVRKAKGLPNHARIQDRQSRHDIVHKDVNGDLFICQIYVDDIIFGSIDKKLSHEFGEMMSRKFEMSMIGELNFFLGFQIKQVKGGVFIHQENYCKDLLKKFKMGDCKPIKTSMSTKEHLDADVDEKSIDQSTYRSMIGSLLYLTASRLDIKFSVCLCTRFQVAPKESHLTAVNRTLRYLKHTPSIGLWYPEGAKLELLGYSDLDFAGYRVDRKSTSGGCHLLGWSLVSLSSKKQNRVALSTAEAIYSSQCLLCQPQFLLDFGVVCGSVPLLYDNESVVKIAKNPVQHSSTKHIDIRYHFLCDHAGVRSEEQLADIFTKPLYESTFVRLRSDLNVLDLSNIL</sequence>
<dbReference type="SUPFAM" id="SSF56672">
    <property type="entry name" value="DNA/RNA polymerases"/>
    <property type="match status" value="1"/>
</dbReference>
<dbReference type="PANTHER" id="PTHR11439:SF483">
    <property type="entry name" value="PEPTIDE SYNTHASE GLIP-LIKE, PUTATIVE (AFU_ORTHOLOGUE AFUA_3G12920)-RELATED"/>
    <property type="match status" value="1"/>
</dbReference>
<dbReference type="EMBL" id="CP144745">
    <property type="protein sequence ID" value="WVZ50940.1"/>
    <property type="molecule type" value="Genomic_DNA"/>
</dbReference>
<dbReference type="AlphaFoldDB" id="A0AAQ3SIU0"/>
<feature type="region of interest" description="Disordered" evidence="1">
    <location>
        <begin position="41"/>
        <end position="106"/>
    </location>
</feature>
<organism evidence="3 4">
    <name type="scientific">Paspalum notatum var. saurae</name>
    <dbReference type="NCBI Taxonomy" id="547442"/>
    <lineage>
        <taxon>Eukaryota</taxon>
        <taxon>Viridiplantae</taxon>
        <taxon>Streptophyta</taxon>
        <taxon>Embryophyta</taxon>
        <taxon>Tracheophyta</taxon>
        <taxon>Spermatophyta</taxon>
        <taxon>Magnoliopsida</taxon>
        <taxon>Liliopsida</taxon>
        <taxon>Poales</taxon>
        <taxon>Poaceae</taxon>
        <taxon>PACMAD clade</taxon>
        <taxon>Panicoideae</taxon>
        <taxon>Andropogonodae</taxon>
        <taxon>Paspaleae</taxon>
        <taxon>Paspalinae</taxon>
        <taxon>Paspalum</taxon>
    </lineage>
</organism>
<evidence type="ECO:0000256" key="1">
    <source>
        <dbReference type="SAM" id="MobiDB-lite"/>
    </source>
</evidence>
<protein>
    <recommendedName>
        <fullName evidence="2">Reverse transcriptase Ty1/copia-type domain-containing protein</fullName>
    </recommendedName>
</protein>
<keyword evidence="4" id="KW-1185">Reference proteome</keyword>
<accession>A0AAQ3SIU0</accession>
<gene>
    <name evidence="3" type="ORF">U9M48_002143</name>
</gene>
<evidence type="ECO:0000259" key="2">
    <source>
        <dbReference type="Pfam" id="PF07727"/>
    </source>
</evidence>
<dbReference type="InterPro" id="IPR043502">
    <property type="entry name" value="DNA/RNA_pol_sf"/>
</dbReference>
<evidence type="ECO:0000313" key="4">
    <source>
        <dbReference type="Proteomes" id="UP001341281"/>
    </source>
</evidence>
<dbReference type="Proteomes" id="UP001341281">
    <property type="component" value="Chromosome 01"/>
</dbReference>
<dbReference type="CDD" id="cd09272">
    <property type="entry name" value="RNase_HI_RT_Ty1"/>
    <property type="match status" value="1"/>
</dbReference>
<feature type="domain" description="Reverse transcriptase Ty1/copia-type" evidence="2">
    <location>
        <begin position="148"/>
        <end position="387"/>
    </location>
</feature>